<dbReference type="EMBL" id="GGYP01004169">
    <property type="protein sequence ID" value="MDE48940.1"/>
    <property type="molecule type" value="Transcribed_RNA"/>
</dbReference>
<dbReference type="InterPro" id="IPR040079">
    <property type="entry name" value="Glutathione_S-Trfase"/>
</dbReference>
<dbReference type="Pfam" id="PF13410">
    <property type="entry name" value="GST_C_2"/>
    <property type="match status" value="1"/>
</dbReference>
<name>A0A6G1SG98_9ACAR</name>
<dbReference type="PANTHER" id="PTHR43969:SF9">
    <property type="entry name" value="GLUTATHIONE S TRANSFERASE D10, ISOFORM A-RELATED"/>
    <property type="match status" value="1"/>
</dbReference>
<evidence type="ECO:0000313" key="4">
    <source>
        <dbReference type="EMBL" id="MDE48940.1"/>
    </source>
</evidence>
<dbReference type="InterPro" id="IPR036282">
    <property type="entry name" value="Glutathione-S-Trfase_C_sf"/>
</dbReference>
<dbReference type="InterPro" id="IPR004045">
    <property type="entry name" value="Glutathione_S-Trfase_N"/>
</dbReference>
<dbReference type="SFLD" id="SFLDS00019">
    <property type="entry name" value="Glutathione_Transferase_(cytos"/>
    <property type="match status" value="1"/>
</dbReference>
<dbReference type="FunFam" id="3.40.30.10:FF:000034">
    <property type="entry name" value="glutathione S-transferase 1"/>
    <property type="match status" value="1"/>
</dbReference>
<feature type="domain" description="GST C-terminal" evidence="3">
    <location>
        <begin position="91"/>
        <end position="216"/>
    </location>
</feature>
<dbReference type="Gene3D" id="1.20.1050.10">
    <property type="match status" value="1"/>
</dbReference>
<dbReference type="Pfam" id="PF13417">
    <property type="entry name" value="GST_N_3"/>
    <property type="match status" value="1"/>
</dbReference>
<gene>
    <name evidence="4" type="primary">GstD1_4</name>
    <name evidence="4" type="ORF">g.11268</name>
</gene>
<dbReference type="CDD" id="cd03045">
    <property type="entry name" value="GST_N_Delta_Epsilon"/>
    <property type="match status" value="1"/>
</dbReference>
<evidence type="ECO:0000256" key="1">
    <source>
        <dbReference type="ARBA" id="ARBA00011738"/>
    </source>
</evidence>
<organism evidence="4">
    <name type="scientific">Aceria tosichella</name>
    <name type="common">wheat curl mite</name>
    <dbReference type="NCBI Taxonomy" id="561515"/>
    <lineage>
        <taxon>Eukaryota</taxon>
        <taxon>Metazoa</taxon>
        <taxon>Ecdysozoa</taxon>
        <taxon>Arthropoda</taxon>
        <taxon>Chelicerata</taxon>
        <taxon>Arachnida</taxon>
        <taxon>Acari</taxon>
        <taxon>Acariformes</taxon>
        <taxon>Trombidiformes</taxon>
        <taxon>Prostigmata</taxon>
        <taxon>Eupodina</taxon>
        <taxon>Eriophyoidea</taxon>
        <taxon>Eriophyidae</taxon>
        <taxon>Eriophyinae</taxon>
        <taxon>Aceriini</taxon>
        <taxon>Aceria</taxon>
    </lineage>
</organism>
<protein>
    <submittedName>
        <fullName evidence="4">Glutathione S-transferase 1, isoform C</fullName>
    </submittedName>
</protein>
<dbReference type="InterPro" id="IPR036249">
    <property type="entry name" value="Thioredoxin-like_sf"/>
</dbReference>
<dbReference type="AlphaFoldDB" id="A0A6G1SG98"/>
<comment type="subunit">
    <text evidence="1">Homodimer.</text>
</comment>
<feature type="domain" description="GST N-terminal" evidence="2">
    <location>
        <begin position="3"/>
        <end position="84"/>
    </location>
</feature>
<dbReference type="PROSITE" id="PS50405">
    <property type="entry name" value="GST_CTER"/>
    <property type="match status" value="1"/>
</dbReference>
<dbReference type="SFLD" id="SFLDG00358">
    <property type="entry name" value="Main_(cytGST)"/>
    <property type="match status" value="1"/>
</dbReference>
<reference evidence="4" key="1">
    <citation type="submission" date="2018-10" db="EMBL/GenBank/DDBJ databases">
        <title>Transcriptome assembly of Aceria tosichella (Wheat curl mite) Type 2.</title>
        <authorList>
            <person name="Scully E.D."/>
            <person name="Geib S.M."/>
            <person name="Palmer N.A."/>
            <person name="Gupta A.K."/>
            <person name="Sarath G."/>
            <person name="Tatineni S."/>
        </authorList>
    </citation>
    <scope>NUCLEOTIDE SEQUENCE</scope>
    <source>
        <strain evidence="4">LincolnNE</strain>
    </source>
</reference>
<dbReference type="InterPro" id="IPR010987">
    <property type="entry name" value="Glutathione-S-Trfase_C-like"/>
</dbReference>
<dbReference type="PANTHER" id="PTHR43969">
    <property type="entry name" value="GLUTATHIONE S TRANSFERASE D10, ISOFORM A-RELATED"/>
    <property type="match status" value="1"/>
</dbReference>
<accession>A0A6G1SG98</accession>
<evidence type="ECO:0000259" key="2">
    <source>
        <dbReference type="PROSITE" id="PS50404"/>
    </source>
</evidence>
<sequence>MASSIEFYYMPESPPCRAVEMVASLVGVSLNKHYINLFTKEHLKDDYVKINPLHKVPFIVDGDVKMGESRAILMYLVNKYKPNDEHLYPKDPAKRAQVDELLFYDIGTLFAAQSKLLRPKIFGPVKELNGDDEKAYRECLHYLDKRLGESGGKGYMLGDHFTIADVSLAATFTFAAACEYDLSEFKNLVAYLERMKSAIPNYGAINDKPVETMTKFIRSRQEAS</sequence>
<proteinExistence type="predicted"/>
<dbReference type="GO" id="GO:0006749">
    <property type="term" value="P:glutathione metabolic process"/>
    <property type="evidence" value="ECO:0007669"/>
    <property type="project" value="TreeGrafter"/>
</dbReference>
<dbReference type="SFLD" id="SFLDG01153">
    <property type="entry name" value="Main.4:_Theta-like"/>
    <property type="match status" value="1"/>
</dbReference>
<evidence type="ECO:0000259" key="3">
    <source>
        <dbReference type="PROSITE" id="PS50405"/>
    </source>
</evidence>
<dbReference type="SUPFAM" id="SSF47616">
    <property type="entry name" value="GST C-terminal domain-like"/>
    <property type="match status" value="1"/>
</dbReference>
<dbReference type="SUPFAM" id="SSF52833">
    <property type="entry name" value="Thioredoxin-like"/>
    <property type="match status" value="1"/>
</dbReference>
<dbReference type="GO" id="GO:0004364">
    <property type="term" value="F:glutathione transferase activity"/>
    <property type="evidence" value="ECO:0007669"/>
    <property type="project" value="TreeGrafter"/>
</dbReference>
<dbReference type="FunFam" id="1.20.1050.10:FF:000007">
    <property type="entry name" value="Glutathione S-transferase 1-1"/>
    <property type="match status" value="1"/>
</dbReference>
<dbReference type="Gene3D" id="3.40.30.10">
    <property type="entry name" value="Glutaredoxin"/>
    <property type="match status" value="1"/>
</dbReference>
<dbReference type="PROSITE" id="PS50404">
    <property type="entry name" value="GST_NTER"/>
    <property type="match status" value="1"/>
</dbReference>
<keyword evidence="4" id="KW-0808">Transferase</keyword>